<dbReference type="GO" id="GO:0003824">
    <property type="term" value="F:catalytic activity"/>
    <property type="evidence" value="ECO:0007669"/>
    <property type="project" value="InterPro"/>
</dbReference>
<dbReference type="PANTHER" id="PTHR43583">
    <property type="entry name" value="2-IMINOACETATE SYNTHASE"/>
    <property type="match status" value="1"/>
</dbReference>
<dbReference type="EMBL" id="LBBT01000089">
    <property type="protein sequence ID" value="KKY02260.1"/>
    <property type="molecule type" value="Genomic_DNA"/>
</dbReference>
<dbReference type="GO" id="GO:0051539">
    <property type="term" value="F:4 iron, 4 sulfur cluster binding"/>
    <property type="evidence" value="ECO:0007669"/>
    <property type="project" value="UniProtKB-KW"/>
</dbReference>
<dbReference type="SFLD" id="SFLDS00029">
    <property type="entry name" value="Radical_SAM"/>
    <property type="match status" value="1"/>
</dbReference>
<evidence type="ECO:0000256" key="1">
    <source>
        <dbReference type="ARBA" id="ARBA00001966"/>
    </source>
</evidence>
<accession>A0A0M3DI37</accession>
<keyword evidence="6" id="KW-0411">Iron-sulfur</keyword>
<comment type="cofactor">
    <cofactor evidence="1">
        <name>[4Fe-4S] cluster</name>
        <dbReference type="ChEBI" id="CHEBI:49883"/>
    </cofactor>
</comment>
<evidence type="ECO:0000256" key="3">
    <source>
        <dbReference type="ARBA" id="ARBA00022691"/>
    </source>
</evidence>
<comment type="caution">
    <text evidence="8">The sequence shown here is derived from an EMBL/GenBank/DDBJ whole genome shotgun (WGS) entry which is preliminary data.</text>
</comment>
<dbReference type="SFLD" id="SFLDG01081">
    <property type="entry name" value="cleavage_of_the_Ca-Cb_bond_in"/>
    <property type="match status" value="1"/>
</dbReference>
<evidence type="ECO:0000313" key="8">
    <source>
        <dbReference type="EMBL" id="KKY02260.1"/>
    </source>
</evidence>
<dbReference type="Proteomes" id="UP000034407">
    <property type="component" value="Unassembled WGS sequence"/>
</dbReference>
<sequence length="371" mass="42620">MSFYKVVDSYKDFNINSYLENVSDEDVLRSIQKDSLDEYDLLNLLSKTATKYLELMAQKANEITNRYFGKTILLYTPMYISNFCVNKCVYCGYNIESGIKRKKLNVDEIYNEGLAISKDGFKHLLILTGESKIHSDVKYIGHAVSVLSDIFPSITIEVYPMDEDEYRYLYEKGVEGITVYQETYNEKIYKNVHLKGPKSNYKYRLDAPERAAKSGMRSISIGALLGLNDFREETFFTLMHGKYIRNKYPQVDVSYSIPRIRPFKGCYENLIEVSDKDLVQVMMVMRLFDNQGGINLSTRESLSLRKNLIPLGVTKLSAGVSTNVGGHSSDGEGTEQFEISDESSVLQIKKMLNDIGYQQIFKDWERFQCTL</sequence>
<dbReference type="InterPro" id="IPR013785">
    <property type="entry name" value="Aldolase_TIM"/>
</dbReference>
<dbReference type="Gene3D" id="3.20.20.70">
    <property type="entry name" value="Aldolase class I"/>
    <property type="match status" value="1"/>
</dbReference>
<evidence type="ECO:0000256" key="2">
    <source>
        <dbReference type="ARBA" id="ARBA00022485"/>
    </source>
</evidence>
<dbReference type="PATRIC" id="fig|1629550.3.peg.3542"/>
<evidence type="ECO:0000256" key="6">
    <source>
        <dbReference type="ARBA" id="ARBA00023014"/>
    </source>
</evidence>
<keyword evidence="9" id="KW-1185">Reference proteome</keyword>
<evidence type="ECO:0000256" key="4">
    <source>
        <dbReference type="ARBA" id="ARBA00022723"/>
    </source>
</evidence>
<dbReference type="NCBIfam" id="TIGR02351">
    <property type="entry name" value="thiH"/>
    <property type="match status" value="1"/>
</dbReference>
<dbReference type="GO" id="GO:0005506">
    <property type="term" value="F:iron ion binding"/>
    <property type="evidence" value="ECO:0007669"/>
    <property type="project" value="InterPro"/>
</dbReference>
<name>A0A0M3DI37_9FIRM</name>
<dbReference type="InterPro" id="IPR058240">
    <property type="entry name" value="rSAM_sf"/>
</dbReference>
<dbReference type="InterPro" id="IPR034428">
    <property type="entry name" value="ThiH/NoCL/HydG-like"/>
</dbReference>
<dbReference type="CDD" id="cd01335">
    <property type="entry name" value="Radical_SAM"/>
    <property type="match status" value="1"/>
</dbReference>
<dbReference type="SMART" id="SM00876">
    <property type="entry name" value="BATS"/>
    <property type="match status" value="1"/>
</dbReference>
<keyword evidence="4" id="KW-0479">Metal-binding</keyword>
<dbReference type="SFLD" id="SFLDG01060">
    <property type="entry name" value="BATS_domain_containing"/>
    <property type="match status" value="1"/>
</dbReference>
<dbReference type="InterPro" id="IPR012726">
    <property type="entry name" value="ThiH"/>
</dbReference>
<feature type="domain" description="Radical SAM core" evidence="7">
    <location>
        <begin position="70"/>
        <end position="297"/>
    </location>
</feature>
<evidence type="ECO:0000256" key="5">
    <source>
        <dbReference type="ARBA" id="ARBA00023004"/>
    </source>
</evidence>
<protein>
    <submittedName>
        <fullName evidence="8">Thiamine biosynthesis protein ThiH</fullName>
    </submittedName>
</protein>
<dbReference type="AlphaFoldDB" id="A0A0M3DI37"/>
<dbReference type="RefSeq" id="WP_046822188.1">
    <property type="nucleotide sequence ID" value="NZ_LBBT01000089.1"/>
</dbReference>
<dbReference type="PROSITE" id="PS51918">
    <property type="entry name" value="RADICAL_SAM"/>
    <property type="match status" value="1"/>
</dbReference>
<evidence type="ECO:0000313" key="9">
    <source>
        <dbReference type="Proteomes" id="UP000034407"/>
    </source>
</evidence>
<evidence type="ECO:0000259" key="7">
    <source>
        <dbReference type="PROSITE" id="PS51918"/>
    </source>
</evidence>
<dbReference type="OrthoDB" id="9801120at2"/>
<dbReference type="Pfam" id="PF06968">
    <property type="entry name" value="BATS"/>
    <property type="match status" value="1"/>
</dbReference>
<dbReference type="SFLD" id="SFLDF00301">
    <property type="entry name" value="2-iminoacetate_synthase_(ThiH)"/>
    <property type="match status" value="1"/>
</dbReference>
<proteinExistence type="predicted"/>
<dbReference type="PANTHER" id="PTHR43583:SF1">
    <property type="entry name" value="2-IMINOACETATE SYNTHASE"/>
    <property type="match status" value="1"/>
</dbReference>
<dbReference type="Pfam" id="PF04055">
    <property type="entry name" value="Radical_SAM"/>
    <property type="match status" value="1"/>
</dbReference>
<dbReference type="SUPFAM" id="SSF102114">
    <property type="entry name" value="Radical SAM enzymes"/>
    <property type="match status" value="1"/>
</dbReference>
<reference evidence="8 9" key="1">
    <citation type="submission" date="2015-04" db="EMBL/GenBank/DDBJ databases">
        <title>Microcin producing Clostridium sp. JC272T.</title>
        <authorList>
            <person name="Jyothsna T."/>
            <person name="Sasikala C."/>
            <person name="Ramana C."/>
        </authorList>
    </citation>
    <scope>NUCLEOTIDE SEQUENCE [LARGE SCALE GENOMIC DNA]</scope>
    <source>
        <strain evidence="8 9">JC272</strain>
    </source>
</reference>
<gene>
    <name evidence="8" type="ORF">VN21_04195</name>
</gene>
<dbReference type="InterPro" id="IPR007197">
    <property type="entry name" value="rSAM"/>
</dbReference>
<keyword evidence="5" id="KW-0408">Iron</keyword>
<keyword evidence="3" id="KW-0949">S-adenosyl-L-methionine</keyword>
<keyword evidence="2" id="KW-0004">4Fe-4S</keyword>
<dbReference type="InterPro" id="IPR010722">
    <property type="entry name" value="BATS_dom"/>
</dbReference>
<dbReference type="GO" id="GO:0009228">
    <property type="term" value="P:thiamine biosynthetic process"/>
    <property type="evidence" value="ECO:0007669"/>
    <property type="project" value="InterPro"/>
</dbReference>
<organism evidence="8 9">
    <name type="scientific">Paraclostridium benzoelyticum</name>
    <dbReference type="NCBI Taxonomy" id="1629550"/>
    <lineage>
        <taxon>Bacteria</taxon>
        <taxon>Bacillati</taxon>
        <taxon>Bacillota</taxon>
        <taxon>Clostridia</taxon>
        <taxon>Peptostreptococcales</taxon>
        <taxon>Peptostreptococcaceae</taxon>
        <taxon>Paraclostridium</taxon>
    </lineage>
</organism>